<dbReference type="InterPro" id="IPR051092">
    <property type="entry name" value="FYVE_RhoGEF_PH"/>
</dbReference>
<feature type="region of interest" description="Disordered" evidence="1">
    <location>
        <begin position="557"/>
        <end position="576"/>
    </location>
</feature>
<dbReference type="GO" id="GO:0005737">
    <property type="term" value="C:cytoplasm"/>
    <property type="evidence" value="ECO:0007669"/>
    <property type="project" value="TreeGrafter"/>
</dbReference>
<dbReference type="PANTHER" id="PTHR12673">
    <property type="entry name" value="FACIOGENITAL DYSPLASIA PROTEIN"/>
    <property type="match status" value="1"/>
</dbReference>
<organism evidence="3 4">
    <name type="scientific">Caulochytrium protostelioides</name>
    <dbReference type="NCBI Taxonomy" id="1555241"/>
    <lineage>
        <taxon>Eukaryota</taxon>
        <taxon>Fungi</taxon>
        <taxon>Fungi incertae sedis</taxon>
        <taxon>Chytridiomycota</taxon>
        <taxon>Chytridiomycota incertae sedis</taxon>
        <taxon>Chytridiomycetes</taxon>
        <taxon>Caulochytriales</taxon>
        <taxon>Caulochytriaceae</taxon>
        <taxon>Caulochytrium</taxon>
    </lineage>
</organism>
<gene>
    <name evidence="3" type="ORF">CXG81DRAFT_20789</name>
</gene>
<dbReference type="InterPro" id="IPR035899">
    <property type="entry name" value="DBL_dom_sf"/>
</dbReference>
<dbReference type="PANTHER" id="PTHR12673:SF159">
    <property type="entry name" value="LD03170P"/>
    <property type="match status" value="1"/>
</dbReference>
<dbReference type="GO" id="GO:0005085">
    <property type="term" value="F:guanyl-nucleotide exchange factor activity"/>
    <property type="evidence" value="ECO:0007669"/>
    <property type="project" value="InterPro"/>
</dbReference>
<dbReference type="SMART" id="SM00325">
    <property type="entry name" value="RhoGEF"/>
    <property type="match status" value="1"/>
</dbReference>
<dbReference type="OrthoDB" id="660555at2759"/>
<dbReference type="STRING" id="1555241.A0A4P9X2Q4"/>
<dbReference type="SUPFAM" id="SSF48065">
    <property type="entry name" value="DBL homology domain (DH-domain)"/>
    <property type="match status" value="1"/>
</dbReference>
<reference evidence="4" key="1">
    <citation type="journal article" date="2018" name="Nat. Microbiol.">
        <title>Leveraging single-cell genomics to expand the fungal tree of life.</title>
        <authorList>
            <person name="Ahrendt S.R."/>
            <person name="Quandt C.A."/>
            <person name="Ciobanu D."/>
            <person name="Clum A."/>
            <person name="Salamov A."/>
            <person name="Andreopoulos B."/>
            <person name="Cheng J.F."/>
            <person name="Woyke T."/>
            <person name="Pelin A."/>
            <person name="Henrissat B."/>
            <person name="Reynolds N.K."/>
            <person name="Benny G.L."/>
            <person name="Smith M.E."/>
            <person name="James T.Y."/>
            <person name="Grigoriev I.V."/>
        </authorList>
    </citation>
    <scope>NUCLEOTIDE SEQUENCE [LARGE SCALE GENOMIC DNA]</scope>
    <source>
        <strain evidence="4">ATCC 52028</strain>
    </source>
</reference>
<dbReference type="Pfam" id="PF00621">
    <property type="entry name" value="RhoGEF"/>
    <property type="match status" value="1"/>
</dbReference>
<protein>
    <recommendedName>
        <fullName evidence="2">DH domain-containing protein</fullName>
    </recommendedName>
</protein>
<feature type="compositionally biased region" description="Low complexity" evidence="1">
    <location>
        <begin position="151"/>
        <end position="174"/>
    </location>
</feature>
<feature type="compositionally biased region" description="Low complexity" evidence="1">
    <location>
        <begin position="1"/>
        <end position="28"/>
    </location>
</feature>
<evidence type="ECO:0000259" key="2">
    <source>
        <dbReference type="PROSITE" id="PS50010"/>
    </source>
</evidence>
<dbReference type="CDD" id="cd00160">
    <property type="entry name" value="RhoGEF"/>
    <property type="match status" value="1"/>
</dbReference>
<evidence type="ECO:0000313" key="3">
    <source>
        <dbReference type="EMBL" id="RKO99080.1"/>
    </source>
</evidence>
<name>A0A4P9X2Q4_9FUNG</name>
<sequence>MPAAAANAHASASANAGATTATNASNGTSAGGSGTPSASVPASATGASTNAGASSSLSSGSTMASPASSMTASLASTGLGTHSSPASRSTTTTARSASGPAHAYHAAAAGKSSGVLASLPVWTEQGHPLLHPNGLLARTFPRSQSHSGSLASAPSQKPSPPSATAGSAASLHLSSAPAHSPAAALLAAGTAPATPPLLRTPLYTPDVMVTLLLPHLMDAVSGSLPQDAWTSTTSSIVYPASSGHDAAPADPDAEARSHILQTLLETERNYVRHLHVILHAFRQPMLDAHVISETAAGLIFSGIEEVYQIHTAFLPQLEEVCAASMTDSMYAAMTPGWTPPPAHAVAHVRDPGALFLDATAQFIRTYTGFIDAYAMSKKAMKFELAHNSDYRDFLKDTSKARREATGRQSLMDLMILPVQRTARYHLILKDLLKHTPPSHRDFAALTGAWEAMTRLASEVNAMKRKEEEATGLFEAYEATKNCPPVLITHKRRLIMGLDCVVLEDKDPPGGTGTLIKPAKISKKDTHHHVFLCSDLLMLTTLIPSGGGGFRLIGTGHSGSSGSSLASPSSATGGSVPGGPPRYKFMRWMDLLELTVVEAGTPEAPMLRVTHDPRRLPPGLVSVTHPAVPIPPPPVIPLADASEAELDVAAAASAAAAAACVTTFLLRFEGRDALKARGTFLLALQNEIKQNIAARMPSPSPAPAHHPLPSHSPSPSHSHSQSQSQSPAPSYAQLQAAPSQASSQSPSPSHTPSHAASHAASQMPAAAFVAAASASAAVLVMADGETAESAAGPTARPAGSGHGHGPGASESPRPPQADPHADRTDHGEVDEYEDIC</sequence>
<accession>A0A4P9X2Q4</accession>
<feature type="compositionally biased region" description="Pro residues" evidence="1">
    <location>
        <begin position="697"/>
        <end position="711"/>
    </location>
</feature>
<dbReference type="Gene3D" id="1.20.900.10">
    <property type="entry name" value="Dbl homology (DH) domain"/>
    <property type="match status" value="1"/>
</dbReference>
<dbReference type="PROSITE" id="PS50010">
    <property type="entry name" value="DH_2"/>
    <property type="match status" value="1"/>
</dbReference>
<feature type="region of interest" description="Disordered" evidence="1">
    <location>
        <begin position="133"/>
        <end position="174"/>
    </location>
</feature>
<evidence type="ECO:0000256" key="1">
    <source>
        <dbReference type="SAM" id="MobiDB-lite"/>
    </source>
</evidence>
<feature type="compositionally biased region" description="Polar residues" evidence="1">
    <location>
        <begin position="141"/>
        <end position="150"/>
    </location>
</feature>
<feature type="compositionally biased region" description="Low complexity" evidence="1">
    <location>
        <begin position="35"/>
        <end position="105"/>
    </location>
</feature>
<dbReference type="AlphaFoldDB" id="A0A4P9X2Q4"/>
<feature type="region of interest" description="Disordered" evidence="1">
    <location>
        <begin position="787"/>
        <end position="835"/>
    </location>
</feature>
<feature type="compositionally biased region" description="Basic and acidic residues" evidence="1">
    <location>
        <begin position="818"/>
        <end position="828"/>
    </location>
</feature>
<dbReference type="InterPro" id="IPR000219">
    <property type="entry name" value="DH_dom"/>
</dbReference>
<proteinExistence type="predicted"/>
<feature type="compositionally biased region" description="Low complexity" evidence="1">
    <location>
        <begin position="712"/>
        <end position="758"/>
    </location>
</feature>
<evidence type="ECO:0000313" key="4">
    <source>
        <dbReference type="Proteomes" id="UP000274922"/>
    </source>
</evidence>
<feature type="compositionally biased region" description="Low complexity" evidence="1">
    <location>
        <begin position="559"/>
        <end position="573"/>
    </location>
</feature>
<keyword evidence="4" id="KW-1185">Reference proteome</keyword>
<dbReference type="Proteomes" id="UP000274922">
    <property type="component" value="Unassembled WGS sequence"/>
</dbReference>
<dbReference type="EMBL" id="ML014322">
    <property type="protein sequence ID" value="RKO99080.1"/>
    <property type="molecule type" value="Genomic_DNA"/>
</dbReference>
<feature type="region of interest" description="Disordered" evidence="1">
    <location>
        <begin position="694"/>
        <end position="758"/>
    </location>
</feature>
<feature type="region of interest" description="Disordered" evidence="1">
    <location>
        <begin position="1"/>
        <end position="105"/>
    </location>
</feature>
<feature type="domain" description="DH" evidence="2">
    <location>
        <begin position="255"/>
        <end position="462"/>
    </location>
</feature>